<name>A0A9Q1GNS7_9CARY</name>
<evidence type="ECO:0000259" key="7">
    <source>
        <dbReference type="Pfam" id="PF03168"/>
    </source>
</evidence>
<comment type="subcellular location">
    <subcellularLocation>
        <location evidence="1">Membrane</location>
        <topology evidence="1">Single-pass membrane protein</topology>
    </subcellularLocation>
</comment>
<dbReference type="PANTHER" id="PTHR31234:SF65">
    <property type="entry name" value="LATE EMBRYOGENESIS ABUNDANT PROTEIN, LEA_2 SUBGROUP"/>
    <property type="match status" value="1"/>
</dbReference>
<feature type="domain" description="Late embryogenesis abundant protein LEA-2 subgroup" evidence="7">
    <location>
        <begin position="210"/>
        <end position="300"/>
    </location>
</feature>
<sequence length="546" mass="59731">MVVIEIRVGFDNAREVLRRTGINHRPRCGGVLHVTVWVPNISGGVVLTYVWGIAMGNTLVNLNETYEFIYVTAMKHIDPESHQSLASSSSVLRSSLQRLRLQSSSSARLPCSLLPMELKKLNPNSTPSPHPSPLRGMDSDDKRRRRRRCCLVGAAVLIGLALLLSVLGATVFKARRPITTVNSVALRNTDIAFDALRMNVRFNVTLDAAITVKNPNKVGFKFEDSSAFLEYRGQEVGQAPIPAGRIGPGQTLPMNLTLTVMADRFLANSRAVISDLISGSIPLSTHTRISGKVTVLFVKVHVVSYASCKLNISVSTRMTPEEFTVWKELWDALSRNGLSATALPPPPPPHSKQKQRRKATIICLSTTLFLILLLALVGFILSVTVFRLRQPRTQLVSASLEGVAPKLSFPVMKVELNVTLNLTLLVQNQNHVGFKGGLGRSVLLYQGNEVGEAELNPGLIPAKGTATLWSNLTLEVGRFADLGLASLIRDVMVGQIAMASKTRIPGRVNLLGIFKKHVVTSSDCQFVVGFPDLNIKSQDCKYHNKL</sequence>
<organism evidence="8 9">
    <name type="scientific">Carnegiea gigantea</name>
    <dbReference type="NCBI Taxonomy" id="171969"/>
    <lineage>
        <taxon>Eukaryota</taxon>
        <taxon>Viridiplantae</taxon>
        <taxon>Streptophyta</taxon>
        <taxon>Embryophyta</taxon>
        <taxon>Tracheophyta</taxon>
        <taxon>Spermatophyta</taxon>
        <taxon>Magnoliopsida</taxon>
        <taxon>eudicotyledons</taxon>
        <taxon>Gunneridae</taxon>
        <taxon>Pentapetalae</taxon>
        <taxon>Caryophyllales</taxon>
        <taxon>Cactineae</taxon>
        <taxon>Cactaceae</taxon>
        <taxon>Cactoideae</taxon>
        <taxon>Echinocereeae</taxon>
        <taxon>Carnegiea</taxon>
    </lineage>
</organism>
<feature type="transmembrane region" description="Helical" evidence="6">
    <location>
        <begin position="151"/>
        <end position="172"/>
    </location>
</feature>
<evidence type="ECO:0000256" key="2">
    <source>
        <dbReference type="ARBA" id="ARBA00022692"/>
    </source>
</evidence>
<keyword evidence="3 6" id="KW-1133">Transmembrane helix</keyword>
<gene>
    <name evidence="8" type="ORF">Cgig2_008823</name>
</gene>
<keyword evidence="9" id="KW-1185">Reference proteome</keyword>
<evidence type="ECO:0000256" key="5">
    <source>
        <dbReference type="SAM" id="MobiDB-lite"/>
    </source>
</evidence>
<keyword evidence="4 6" id="KW-0472">Membrane</keyword>
<dbReference type="PANTHER" id="PTHR31234">
    <property type="entry name" value="LATE EMBRYOGENESIS ABUNDANT (LEA) HYDROXYPROLINE-RICH GLYCOPROTEIN FAMILY"/>
    <property type="match status" value="1"/>
</dbReference>
<feature type="region of interest" description="Disordered" evidence="5">
    <location>
        <begin position="120"/>
        <end position="142"/>
    </location>
</feature>
<accession>A0A9Q1GNS7</accession>
<comment type="caution">
    <text evidence="8">The sequence shown here is derived from an EMBL/GenBank/DDBJ whole genome shotgun (WGS) entry which is preliminary data.</text>
</comment>
<dbReference type="AlphaFoldDB" id="A0A9Q1GNS7"/>
<evidence type="ECO:0000256" key="1">
    <source>
        <dbReference type="ARBA" id="ARBA00004167"/>
    </source>
</evidence>
<dbReference type="GO" id="GO:0098542">
    <property type="term" value="P:defense response to other organism"/>
    <property type="evidence" value="ECO:0007669"/>
    <property type="project" value="InterPro"/>
</dbReference>
<feature type="transmembrane region" description="Helical" evidence="6">
    <location>
        <begin position="361"/>
        <end position="386"/>
    </location>
</feature>
<proteinExistence type="predicted"/>
<dbReference type="OrthoDB" id="1929523at2759"/>
<keyword evidence="2 6" id="KW-0812">Transmembrane</keyword>
<dbReference type="Gene3D" id="2.60.40.1820">
    <property type="match status" value="1"/>
</dbReference>
<dbReference type="SUPFAM" id="SSF117070">
    <property type="entry name" value="LEA14-like"/>
    <property type="match status" value="1"/>
</dbReference>
<evidence type="ECO:0000313" key="9">
    <source>
        <dbReference type="Proteomes" id="UP001153076"/>
    </source>
</evidence>
<evidence type="ECO:0000256" key="4">
    <source>
        <dbReference type="ARBA" id="ARBA00023136"/>
    </source>
</evidence>
<dbReference type="Proteomes" id="UP001153076">
    <property type="component" value="Unassembled WGS sequence"/>
</dbReference>
<evidence type="ECO:0000256" key="6">
    <source>
        <dbReference type="SAM" id="Phobius"/>
    </source>
</evidence>
<dbReference type="GO" id="GO:0016020">
    <property type="term" value="C:membrane"/>
    <property type="evidence" value="ECO:0007669"/>
    <property type="project" value="UniProtKB-SubCell"/>
</dbReference>
<dbReference type="Pfam" id="PF03168">
    <property type="entry name" value="LEA_2"/>
    <property type="match status" value="1"/>
</dbReference>
<dbReference type="EMBL" id="JAKOGI010001816">
    <property type="protein sequence ID" value="KAJ8423955.1"/>
    <property type="molecule type" value="Genomic_DNA"/>
</dbReference>
<evidence type="ECO:0000313" key="8">
    <source>
        <dbReference type="EMBL" id="KAJ8423955.1"/>
    </source>
</evidence>
<reference evidence="8" key="1">
    <citation type="submission" date="2022-04" db="EMBL/GenBank/DDBJ databases">
        <title>Carnegiea gigantea Genome sequencing and assembly v2.</title>
        <authorList>
            <person name="Copetti D."/>
            <person name="Sanderson M.J."/>
            <person name="Burquez A."/>
            <person name="Wojciechowski M.F."/>
        </authorList>
    </citation>
    <scope>NUCLEOTIDE SEQUENCE</scope>
    <source>
        <strain evidence="8">SGP5-SGP5p</strain>
        <tissue evidence="8">Aerial part</tissue>
    </source>
</reference>
<protein>
    <recommendedName>
        <fullName evidence="7">Late embryogenesis abundant protein LEA-2 subgroup domain-containing protein</fullName>
    </recommendedName>
</protein>
<dbReference type="InterPro" id="IPR004864">
    <property type="entry name" value="LEA_2"/>
</dbReference>
<evidence type="ECO:0000256" key="3">
    <source>
        <dbReference type="ARBA" id="ARBA00022989"/>
    </source>
</evidence>
<dbReference type="InterPro" id="IPR044839">
    <property type="entry name" value="NDR1-like"/>
</dbReference>